<dbReference type="GO" id="GO:0005886">
    <property type="term" value="C:plasma membrane"/>
    <property type="evidence" value="ECO:0007669"/>
    <property type="project" value="UniProtKB-SubCell"/>
</dbReference>
<dbReference type="Pfam" id="PF13677">
    <property type="entry name" value="MotB_plug"/>
    <property type="match status" value="1"/>
</dbReference>
<dbReference type="InterPro" id="IPR025713">
    <property type="entry name" value="MotB-like_N_dom"/>
</dbReference>
<evidence type="ECO:0000313" key="10">
    <source>
        <dbReference type="EMBL" id="GGE70945.1"/>
    </source>
</evidence>
<evidence type="ECO:0000313" key="11">
    <source>
        <dbReference type="Proteomes" id="UP000605259"/>
    </source>
</evidence>
<feature type="transmembrane region" description="Helical" evidence="8">
    <location>
        <begin position="20"/>
        <end position="40"/>
    </location>
</feature>
<reference evidence="10" key="1">
    <citation type="journal article" date="2014" name="Int. J. Syst. Evol. Microbiol.">
        <title>Complete genome sequence of Corynebacterium casei LMG S-19264T (=DSM 44701T), isolated from a smear-ripened cheese.</title>
        <authorList>
            <consortium name="US DOE Joint Genome Institute (JGI-PGF)"/>
            <person name="Walter F."/>
            <person name="Albersmeier A."/>
            <person name="Kalinowski J."/>
            <person name="Ruckert C."/>
        </authorList>
    </citation>
    <scope>NUCLEOTIDE SEQUENCE</scope>
    <source>
        <strain evidence="10">CGMCC 1.12698</strain>
    </source>
</reference>
<dbReference type="Gene3D" id="3.30.1330.60">
    <property type="entry name" value="OmpA-like domain"/>
    <property type="match status" value="1"/>
</dbReference>
<dbReference type="PANTHER" id="PTHR30329:SF21">
    <property type="entry name" value="LIPOPROTEIN YIAD-RELATED"/>
    <property type="match status" value="1"/>
</dbReference>
<evidence type="ECO:0000256" key="1">
    <source>
        <dbReference type="ARBA" id="ARBA00004162"/>
    </source>
</evidence>
<dbReference type="EMBL" id="BMFK01000001">
    <property type="protein sequence ID" value="GGE70945.1"/>
    <property type="molecule type" value="Genomic_DNA"/>
</dbReference>
<dbReference type="SUPFAM" id="SSF103088">
    <property type="entry name" value="OmpA-like"/>
    <property type="match status" value="1"/>
</dbReference>
<name>A0A917AUK0_9BACI</name>
<proteinExistence type="inferred from homology"/>
<dbReference type="InterPro" id="IPR036737">
    <property type="entry name" value="OmpA-like_sf"/>
</dbReference>
<dbReference type="RefSeq" id="WP_188388309.1">
    <property type="nucleotide sequence ID" value="NZ_BMFK01000001.1"/>
</dbReference>
<accession>A0A917AUK0</accession>
<evidence type="ECO:0000256" key="6">
    <source>
        <dbReference type="ARBA" id="ARBA00023136"/>
    </source>
</evidence>
<dbReference type="CDD" id="cd07185">
    <property type="entry name" value="OmpA_C-like"/>
    <property type="match status" value="1"/>
</dbReference>
<evidence type="ECO:0000256" key="2">
    <source>
        <dbReference type="ARBA" id="ARBA00008914"/>
    </source>
</evidence>
<evidence type="ECO:0000256" key="4">
    <source>
        <dbReference type="ARBA" id="ARBA00022692"/>
    </source>
</evidence>
<dbReference type="InterPro" id="IPR006665">
    <property type="entry name" value="OmpA-like"/>
</dbReference>
<evidence type="ECO:0000256" key="8">
    <source>
        <dbReference type="SAM" id="Phobius"/>
    </source>
</evidence>
<evidence type="ECO:0000256" key="3">
    <source>
        <dbReference type="ARBA" id="ARBA00022475"/>
    </source>
</evidence>
<organism evidence="10 11">
    <name type="scientific">Priestia taiwanensis</name>
    <dbReference type="NCBI Taxonomy" id="1347902"/>
    <lineage>
        <taxon>Bacteria</taxon>
        <taxon>Bacillati</taxon>
        <taxon>Bacillota</taxon>
        <taxon>Bacilli</taxon>
        <taxon>Bacillales</taxon>
        <taxon>Bacillaceae</taxon>
        <taxon>Priestia</taxon>
    </lineage>
</organism>
<dbReference type="AlphaFoldDB" id="A0A917AUK0"/>
<dbReference type="PANTHER" id="PTHR30329">
    <property type="entry name" value="STATOR ELEMENT OF FLAGELLAR MOTOR COMPLEX"/>
    <property type="match status" value="1"/>
</dbReference>
<sequence length="257" mass="28829">MSKRRKKRKHEEGHIDESWLLPYSDLLTLLLALFIVLYAVSSSDSEKMKKMSDVFNQIFLGNTGIMDESSPYSDTSVAQAAEKIILEEQLKKKDAEDPQKPLKEIQQQMNAYISANQLENNLETNLTEEGLLIRIKSEILFDSGKADLKQEQLLIAQDIAATLVSTAPLDIVVSGHADNVPISNSKYRSNWDLSFDRARSFLTVMSQNTQLNQNRFSLKSHGDTVPIASNDTEEGRATNRRVEVFISPAKQAVSPAQ</sequence>
<protein>
    <submittedName>
        <fullName evidence="10">Motility protein B</fullName>
    </submittedName>
</protein>
<comment type="similarity">
    <text evidence="2">Belongs to the MotB family.</text>
</comment>
<feature type="domain" description="OmpA-like" evidence="9">
    <location>
        <begin position="128"/>
        <end position="250"/>
    </location>
</feature>
<comment type="subcellular location">
    <subcellularLocation>
        <location evidence="1">Cell membrane</location>
        <topology evidence="1">Single-pass membrane protein</topology>
    </subcellularLocation>
</comment>
<comment type="caution">
    <text evidence="10">The sequence shown here is derived from an EMBL/GenBank/DDBJ whole genome shotgun (WGS) entry which is preliminary data.</text>
</comment>
<keyword evidence="3" id="KW-1003">Cell membrane</keyword>
<evidence type="ECO:0000256" key="7">
    <source>
        <dbReference type="PROSITE-ProRule" id="PRU00473"/>
    </source>
</evidence>
<keyword evidence="4 8" id="KW-0812">Transmembrane</keyword>
<dbReference type="InterPro" id="IPR050330">
    <property type="entry name" value="Bact_OuterMem_StrucFunc"/>
</dbReference>
<keyword evidence="11" id="KW-1185">Reference proteome</keyword>
<evidence type="ECO:0000259" key="9">
    <source>
        <dbReference type="PROSITE" id="PS51123"/>
    </source>
</evidence>
<keyword evidence="6 7" id="KW-0472">Membrane</keyword>
<evidence type="ECO:0000256" key="5">
    <source>
        <dbReference type="ARBA" id="ARBA00022989"/>
    </source>
</evidence>
<dbReference type="Proteomes" id="UP000605259">
    <property type="component" value="Unassembled WGS sequence"/>
</dbReference>
<gene>
    <name evidence="10" type="primary">motB</name>
    <name evidence="10" type="ORF">GCM10007140_21000</name>
</gene>
<dbReference type="PROSITE" id="PS51123">
    <property type="entry name" value="OMPA_2"/>
    <property type="match status" value="1"/>
</dbReference>
<keyword evidence="5 8" id="KW-1133">Transmembrane helix</keyword>
<dbReference type="Pfam" id="PF00691">
    <property type="entry name" value="OmpA"/>
    <property type="match status" value="1"/>
</dbReference>
<reference evidence="10" key="2">
    <citation type="submission" date="2020-09" db="EMBL/GenBank/DDBJ databases">
        <authorList>
            <person name="Sun Q."/>
            <person name="Zhou Y."/>
        </authorList>
    </citation>
    <scope>NUCLEOTIDE SEQUENCE</scope>
    <source>
        <strain evidence="10">CGMCC 1.12698</strain>
    </source>
</reference>